<name>A0A5B8M2Q0_9MICO</name>
<sequence length="233" mass="25242">MSAKSEDRAGQQSAAPNEDEEHRSATRGGLYLTIGMLAVGAILVIYAAVMLGAQLVLATHSATTAATVVGYSRHLEGAGHGGCGGWAYDPHVAFVTSKGMKATATVSNVQICTAPSRGATLQIRYDTGNPSQAQITDWFTNWGGPLIWGVIGLVIIWWGLGTPPFGRPSRAKPIVEATPVVQESNNQRKKRLQREYAARAQERSSDPELRRYAQERMQESRRTHPEQRDSGGE</sequence>
<evidence type="ECO:0000313" key="3">
    <source>
        <dbReference type="EMBL" id="QDZ14219.1"/>
    </source>
</evidence>
<feature type="region of interest" description="Disordered" evidence="1">
    <location>
        <begin position="1"/>
        <end position="24"/>
    </location>
</feature>
<dbReference type="RefSeq" id="WP_146318909.1">
    <property type="nucleotide sequence ID" value="NZ_CP042305.1"/>
</dbReference>
<feature type="compositionally biased region" description="Basic and acidic residues" evidence="1">
    <location>
        <begin position="193"/>
        <end position="233"/>
    </location>
</feature>
<keyword evidence="2" id="KW-0812">Transmembrane</keyword>
<evidence type="ECO:0000256" key="1">
    <source>
        <dbReference type="SAM" id="MobiDB-lite"/>
    </source>
</evidence>
<feature type="transmembrane region" description="Helical" evidence="2">
    <location>
        <begin position="30"/>
        <end position="51"/>
    </location>
</feature>
<feature type="transmembrane region" description="Helical" evidence="2">
    <location>
        <begin position="142"/>
        <end position="160"/>
    </location>
</feature>
<keyword evidence="4" id="KW-1185">Reference proteome</keyword>
<keyword evidence="2" id="KW-1133">Transmembrane helix</keyword>
<dbReference type="Proteomes" id="UP000320216">
    <property type="component" value="Chromosome"/>
</dbReference>
<evidence type="ECO:0000256" key="2">
    <source>
        <dbReference type="SAM" id="Phobius"/>
    </source>
</evidence>
<protein>
    <submittedName>
        <fullName evidence="3">DUF3592 domain-containing protein</fullName>
    </submittedName>
</protein>
<dbReference type="AlphaFoldDB" id="A0A5B8M2Q0"/>
<organism evidence="3 4">
    <name type="scientific">Humibacter ginsenosidimutans</name>
    <dbReference type="NCBI Taxonomy" id="2599293"/>
    <lineage>
        <taxon>Bacteria</taxon>
        <taxon>Bacillati</taxon>
        <taxon>Actinomycetota</taxon>
        <taxon>Actinomycetes</taxon>
        <taxon>Micrococcales</taxon>
        <taxon>Microbacteriaceae</taxon>
        <taxon>Humibacter</taxon>
    </lineage>
</organism>
<dbReference type="KEGG" id="huw:FPZ11_05065"/>
<dbReference type="OrthoDB" id="3610172at2"/>
<gene>
    <name evidence="3" type="ORF">FPZ11_05065</name>
</gene>
<evidence type="ECO:0000313" key="4">
    <source>
        <dbReference type="Proteomes" id="UP000320216"/>
    </source>
</evidence>
<reference evidence="3 4" key="1">
    <citation type="submission" date="2019-07" db="EMBL/GenBank/DDBJ databases">
        <title>Full genome sequence of Humibacter sp. WJ7-1.</title>
        <authorList>
            <person name="Im W.-T."/>
        </authorList>
    </citation>
    <scope>NUCLEOTIDE SEQUENCE [LARGE SCALE GENOMIC DNA]</scope>
    <source>
        <strain evidence="3 4">WJ7-1</strain>
    </source>
</reference>
<proteinExistence type="predicted"/>
<feature type="region of interest" description="Disordered" evidence="1">
    <location>
        <begin position="180"/>
        <end position="233"/>
    </location>
</feature>
<dbReference type="EMBL" id="CP042305">
    <property type="protein sequence ID" value="QDZ14219.1"/>
    <property type="molecule type" value="Genomic_DNA"/>
</dbReference>
<keyword evidence="2" id="KW-0472">Membrane</keyword>
<accession>A0A5B8M2Q0</accession>